<sequence>MNLKVGRKLLMNSNKFIKIDSFDEWRTLLGKVKFKTFFHETEWESFLEKEFEWINFEHFVYDNNVLVSFASINKGSSRYVSHPFSEYGGPMPLGPVIDLREFKKDLIRAFGESLKMNIHPKALEYFSNISTPKEEGAGLISYWVDWRNKEKDLMIHEVRKTLRHSLDRLNEENILIATCSDKDELQQFYRQYLFNMREKLNLSLPMSFFNFFFNNSKVDIVLAKKEDKVIGGSIFLNYGDFCHYFINAVDVDDNPSALILFEKIKNVSAEGKIMDLGGTREGSSLETFKQAWHGEKKNIIQIGETNGAMRNSSMRKLWKYLPIGLVPIISKGLYPKII</sequence>
<name>A0A2M8KE78_9BACT</name>
<reference evidence="2" key="1">
    <citation type="submission" date="2017-09" db="EMBL/GenBank/DDBJ databases">
        <title>Depth-based differentiation of microbial function through sediment-hosted aquifers and enrichment of novel symbionts in the deep terrestrial subsurface.</title>
        <authorList>
            <person name="Probst A.J."/>
            <person name="Ladd B."/>
            <person name="Jarett J.K."/>
            <person name="Geller-Mcgrath D.E."/>
            <person name="Sieber C.M.K."/>
            <person name="Emerson J.B."/>
            <person name="Anantharaman K."/>
            <person name="Thomas B.C."/>
            <person name="Malmstrom R."/>
            <person name="Stieglmeier M."/>
            <person name="Klingl A."/>
            <person name="Woyke T."/>
            <person name="Ryan C.M."/>
            <person name="Banfield J.F."/>
        </authorList>
    </citation>
    <scope>NUCLEOTIDE SEQUENCE [LARGE SCALE GENOMIC DNA]</scope>
</reference>
<evidence type="ECO:0000313" key="2">
    <source>
        <dbReference type="Proteomes" id="UP000231450"/>
    </source>
</evidence>
<evidence type="ECO:0000313" key="1">
    <source>
        <dbReference type="EMBL" id="PJE58193.1"/>
    </source>
</evidence>
<dbReference type="InterPro" id="IPR016181">
    <property type="entry name" value="Acyl_CoA_acyltransferase"/>
</dbReference>
<organism evidence="1 2">
    <name type="scientific">Candidatus Portnoybacteria bacterium CG10_big_fil_rev_8_21_14_0_10_36_7</name>
    <dbReference type="NCBI Taxonomy" id="1974812"/>
    <lineage>
        <taxon>Bacteria</taxon>
        <taxon>Candidatus Portnoyibacteriota</taxon>
    </lineage>
</organism>
<dbReference type="Proteomes" id="UP000231450">
    <property type="component" value="Unassembled WGS sequence"/>
</dbReference>
<protein>
    <recommendedName>
        <fullName evidence="3">BioF2-like acetyltransferase domain-containing protein</fullName>
    </recommendedName>
</protein>
<gene>
    <name evidence="1" type="ORF">COU81_02170</name>
</gene>
<dbReference type="SUPFAM" id="SSF55729">
    <property type="entry name" value="Acyl-CoA N-acyltransferases (Nat)"/>
    <property type="match status" value="1"/>
</dbReference>
<accession>A0A2M8KE78</accession>
<comment type="caution">
    <text evidence="1">The sequence shown here is derived from an EMBL/GenBank/DDBJ whole genome shotgun (WGS) entry which is preliminary data.</text>
</comment>
<dbReference type="EMBL" id="PFDW01000046">
    <property type="protein sequence ID" value="PJE58193.1"/>
    <property type="molecule type" value="Genomic_DNA"/>
</dbReference>
<dbReference type="AlphaFoldDB" id="A0A2M8KE78"/>
<dbReference type="Gene3D" id="3.40.630.30">
    <property type="match status" value="1"/>
</dbReference>
<evidence type="ECO:0008006" key="3">
    <source>
        <dbReference type="Google" id="ProtNLM"/>
    </source>
</evidence>
<proteinExistence type="predicted"/>